<evidence type="ECO:0000256" key="11">
    <source>
        <dbReference type="ARBA" id="ARBA00047859"/>
    </source>
</evidence>
<keyword evidence="2" id="KW-0285">Flavoprotein</keyword>
<comment type="similarity">
    <text evidence="8">Belongs to the DszC flavin monooxygenase family.</text>
</comment>
<protein>
    <recommendedName>
        <fullName evidence="10">Dibenzothiophene monooxygenase</fullName>
        <ecNumber evidence="9">1.14.14.21</ecNumber>
    </recommendedName>
</protein>
<dbReference type="AlphaFoldDB" id="A0A5C1YRF3"/>
<sequence>MLKQNRSPEQDRSATLWGETTHRGYETAIDGHTALLERIRQQSLKAEVERILPFEALRALKDNGFTAFRVPTRFGGLGRSISELFTAVIDLATADSNVAQALRAHFGFSEHLLYEKPSPYTELWFERLGKGQTAGAAAAEKGTERERFATTLSNKDGRWVINGTKYFTTGSLYADWLTVTGSTEDGQTVKCLASRTDAGLDIVDDWDGVGQRLTASGTAHFRDVLVQDDILRYGNTEFPYSQAFFQLYHLATVAGITQAAALDIAAAVKNRKRGFSHANHDLPAHDPQILEIVGHVGAAAHAARSIVRHAADALQTAVESRETERGPHTVKAELEVWQAQEIIFPLTLNATSLLFDALGGTATVRSAGLDRYWRNIRTIGCHNPRVYRTRVVGDYLVNGELPPGQWRVGTV</sequence>
<comment type="subcellular location">
    <subcellularLocation>
        <location evidence="1">Cytoplasm</location>
    </subcellularLocation>
</comment>
<feature type="domain" description="Acyl-CoA dehydrogenase C-terminal" evidence="16">
    <location>
        <begin position="250"/>
        <end position="382"/>
    </location>
</feature>
<dbReference type="KEGG" id="acek:FLP30_06250"/>
<dbReference type="GO" id="GO:0050660">
    <property type="term" value="F:flavin adenine dinucleotide binding"/>
    <property type="evidence" value="ECO:0007669"/>
    <property type="project" value="InterPro"/>
</dbReference>
<dbReference type="RefSeq" id="WP_149279050.1">
    <property type="nucleotide sequence ID" value="NZ_CP043506.1"/>
</dbReference>
<dbReference type="GO" id="GO:0006552">
    <property type="term" value="P:L-leucine catabolic process"/>
    <property type="evidence" value="ECO:0007669"/>
    <property type="project" value="TreeGrafter"/>
</dbReference>
<evidence type="ECO:0000313" key="17">
    <source>
        <dbReference type="EMBL" id="QEO17372.1"/>
    </source>
</evidence>
<dbReference type="Proteomes" id="UP000324536">
    <property type="component" value="Chromosome"/>
</dbReference>
<evidence type="ECO:0000256" key="9">
    <source>
        <dbReference type="ARBA" id="ARBA00034328"/>
    </source>
</evidence>
<dbReference type="OrthoDB" id="6184213at2"/>
<dbReference type="InterPro" id="IPR046373">
    <property type="entry name" value="Acyl-CoA_Oxase/DH_mid-dom_sf"/>
</dbReference>
<dbReference type="Pfam" id="PF02771">
    <property type="entry name" value="Acyl-CoA_dh_N"/>
    <property type="match status" value="1"/>
</dbReference>
<feature type="domain" description="Acyl-CoA oxidase/dehydrogenase middle" evidence="14">
    <location>
        <begin position="140"/>
        <end position="224"/>
    </location>
</feature>
<name>A0A5C1YRF3_9PROT</name>
<keyword evidence="18" id="KW-1185">Reference proteome</keyword>
<evidence type="ECO:0000256" key="13">
    <source>
        <dbReference type="ARBA" id="ARBA00049456"/>
    </source>
</evidence>
<evidence type="ECO:0000256" key="6">
    <source>
        <dbReference type="ARBA" id="ARBA00023033"/>
    </source>
</evidence>
<evidence type="ECO:0000256" key="12">
    <source>
        <dbReference type="ARBA" id="ARBA00048445"/>
    </source>
</evidence>
<keyword evidence="4" id="KW-0547">Nucleotide-binding</keyword>
<proteinExistence type="inferred from homology"/>
<gene>
    <name evidence="17" type="ORF">FLP30_06250</name>
</gene>
<evidence type="ECO:0000256" key="8">
    <source>
        <dbReference type="ARBA" id="ARBA00034317"/>
    </source>
</evidence>
<dbReference type="Gene3D" id="2.40.110.10">
    <property type="entry name" value="Butyryl-CoA Dehydrogenase, subunit A, domain 2"/>
    <property type="match status" value="1"/>
</dbReference>
<accession>A0A5C1YRF3</accession>
<evidence type="ECO:0000256" key="4">
    <source>
        <dbReference type="ARBA" id="ARBA00022741"/>
    </source>
</evidence>
<reference evidence="17 18" key="1">
    <citation type="submission" date="2019-09" db="EMBL/GenBank/DDBJ databases">
        <title>Genome sequencing of strain KACC 21233.</title>
        <authorList>
            <person name="Heo J."/>
            <person name="Kim S.-J."/>
            <person name="Kim J.-S."/>
            <person name="Hong S.-B."/>
            <person name="Kwon S.-W."/>
        </authorList>
    </citation>
    <scope>NUCLEOTIDE SEQUENCE [LARGE SCALE GENOMIC DNA]</scope>
    <source>
        <strain evidence="17 18">KACC 21233</strain>
    </source>
</reference>
<dbReference type="InterPro" id="IPR036250">
    <property type="entry name" value="AcylCo_DH-like_C"/>
</dbReference>
<dbReference type="InterPro" id="IPR006091">
    <property type="entry name" value="Acyl-CoA_Oxase/DH_mid-dom"/>
</dbReference>
<dbReference type="GO" id="GO:0005737">
    <property type="term" value="C:cytoplasm"/>
    <property type="evidence" value="ECO:0007669"/>
    <property type="project" value="UniProtKB-SubCell"/>
</dbReference>
<keyword evidence="5" id="KW-0560">Oxidoreductase</keyword>
<dbReference type="PIRSF" id="PIRSF016578">
    <property type="entry name" value="HsaA"/>
    <property type="match status" value="1"/>
</dbReference>
<comment type="catalytic activity">
    <reaction evidence="11">
        <text>dibenzothiophene + FMNH2 + O2 = dibenzothiophene 5-oxide + FMN + H2O + H(+)</text>
        <dbReference type="Rhea" id="RHEA:49076"/>
        <dbReference type="ChEBI" id="CHEBI:15377"/>
        <dbReference type="ChEBI" id="CHEBI:15378"/>
        <dbReference type="ChEBI" id="CHEBI:15379"/>
        <dbReference type="ChEBI" id="CHEBI:23681"/>
        <dbReference type="ChEBI" id="CHEBI:23683"/>
        <dbReference type="ChEBI" id="CHEBI:57618"/>
        <dbReference type="ChEBI" id="CHEBI:58210"/>
    </reaction>
</comment>
<comment type="pathway">
    <text evidence="7">Sulfur metabolism; dibenzothiophene degradation.</text>
</comment>
<evidence type="ECO:0000256" key="7">
    <source>
        <dbReference type="ARBA" id="ARBA00034307"/>
    </source>
</evidence>
<comment type="catalytic activity">
    <reaction evidence="12">
        <text>dibenzothiophene 5-oxide + FMNH2 + O2 = dibenzothiophene 5,5-dioxide + FMN + H2O + H(+)</text>
        <dbReference type="Rhea" id="RHEA:49080"/>
        <dbReference type="ChEBI" id="CHEBI:15377"/>
        <dbReference type="ChEBI" id="CHEBI:15378"/>
        <dbReference type="ChEBI" id="CHEBI:15379"/>
        <dbReference type="ChEBI" id="CHEBI:23683"/>
        <dbReference type="ChEBI" id="CHEBI:57618"/>
        <dbReference type="ChEBI" id="CHEBI:58210"/>
        <dbReference type="ChEBI" id="CHEBI:90356"/>
    </reaction>
</comment>
<evidence type="ECO:0000313" key="18">
    <source>
        <dbReference type="Proteomes" id="UP000324536"/>
    </source>
</evidence>
<evidence type="ECO:0000256" key="10">
    <source>
        <dbReference type="ARBA" id="ARBA00034345"/>
    </source>
</evidence>
<keyword evidence="6 17" id="KW-0503">Monooxygenase</keyword>
<evidence type="ECO:0000256" key="2">
    <source>
        <dbReference type="ARBA" id="ARBA00022630"/>
    </source>
</evidence>
<dbReference type="Gene3D" id="1.10.540.10">
    <property type="entry name" value="Acyl-CoA dehydrogenase/oxidase, N-terminal domain"/>
    <property type="match status" value="1"/>
</dbReference>
<comment type="catalytic activity">
    <reaction evidence="13">
        <text>dibenzothiophene + 2 FMNH2 + 2 O2 = dibenzothiophene 5,5-dioxide + 2 FMN + 2 H2O + 2 H(+)</text>
        <dbReference type="Rhea" id="RHEA:49072"/>
        <dbReference type="ChEBI" id="CHEBI:15377"/>
        <dbReference type="ChEBI" id="CHEBI:15378"/>
        <dbReference type="ChEBI" id="CHEBI:15379"/>
        <dbReference type="ChEBI" id="CHEBI:23681"/>
        <dbReference type="ChEBI" id="CHEBI:57618"/>
        <dbReference type="ChEBI" id="CHEBI:58210"/>
        <dbReference type="ChEBI" id="CHEBI:90356"/>
        <dbReference type="EC" id="1.14.14.21"/>
    </reaction>
</comment>
<keyword evidence="3" id="KW-0288">FMN</keyword>
<dbReference type="Pfam" id="PF02770">
    <property type="entry name" value="Acyl-CoA_dh_M"/>
    <property type="match status" value="1"/>
</dbReference>
<dbReference type="SUPFAM" id="SSF47203">
    <property type="entry name" value="Acyl-CoA dehydrogenase C-terminal domain-like"/>
    <property type="match status" value="1"/>
</dbReference>
<dbReference type="InterPro" id="IPR013786">
    <property type="entry name" value="AcylCoA_DH/ox_N"/>
</dbReference>
<evidence type="ECO:0000256" key="5">
    <source>
        <dbReference type="ARBA" id="ARBA00023002"/>
    </source>
</evidence>
<dbReference type="PANTHER" id="PTHR43884:SF12">
    <property type="entry name" value="ISOVALERYL-COA DEHYDROGENASE, MITOCHONDRIAL-RELATED"/>
    <property type="match status" value="1"/>
</dbReference>
<dbReference type="SUPFAM" id="SSF56645">
    <property type="entry name" value="Acyl-CoA dehydrogenase NM domain-like"/>
    <property type="match status" value="1"/>
</dbReference>
<evidence type="ECO:0000259" key="15">
    <source>
        <dbReference type="Pfam" id="PF02771"/>
    </source>
</evidence>
<feature type="domain" description="Acyl-CoA dehydrogenase/oxidase N-terminal" evidence="15">
    <location>
        <begin position="37"/>
        <end position="112"/>
    </location>
</feature>
<dbReference type="InterPro" id="IPR037069">
    <property type="entry name" value="AcylCoA_DH/ox_N_sf"/>
</dbReference>
<evidence type="ECO:0000256" key="1">
    <source>
        <dbReference type="ARBA" id="ARBA00004496"/>
    </source>
</evidence>
<evidence type="ECO:0000259" key="16">
    <source>
        <dbReference type="Pfam" id="PF08028"/>
    </source>
</evidence>
<dbReference type="EMBL" id="CP043506">
    <property type="protein sequence ID" value="QEO17372.1"/>
    <property type="molecule type" value="Genomic_DNA"/>
</dbReference>
<dbReference type="EC" id="1.14.14.21" evidence="9"/>
<dbReference type="GO" id="GO:0008470">
    <property type="term" value="F:3-methylbutanoyl-CoA dehydrogenase activity"/>
    <property type="evidence" value="ECO:0007669"/>
    <property type="project" value="TreeGrafter"/>
</dbReference>
<dbReference type="InterPro" id="IPR009100">
    <property type="entry name" value="AcylCoA_DH/oxidase_NM_dom_sf"/>
</dbReference>
<dbReference type="GO" id="GO:0004497">
    <property type="term" value="F:monooxygenase activity"/>
    <property type="evidence" value="ECO:0007669"/>
    <property type="project" value="UniProtKB-KW"/>
</dbReference>
<dbReference type="PANTHER" id="PTHR43884">
    <property type="entry name" value="ACYL-COA DEHYDROGENASE"/>
    <property type="match status" value="1"/>
</dbReference>
<dbReference type="Pfam" id="PF08028">
    <property type="entry name" value="Acyl-CoA_dh_2"/>
    <property type="match status" value="1"/>
</dbReference>
<organism evidence="17 18">
    <name type="scientific">Acetobacter vaccinii</name>
    <dbReference type="NCBI Taxonomy" id="2592655"/>
    <lineage>
        <taxon>Bacteria</taxon>
        <taxon>Pseudomonadati</taxon>
        <taxon>Pseudomonadota</taxon>
        <taxon>Alphaproteobacteria</taxon>
        <taxon>Acetobacterales</taxon>
        <taxon>Acetobacteraceae</taxon>
        <taxon>Acetobacter</taxon>
    </lineage>
</organism>
<evidence type="ECO:0000256" key="3">
    <source>
        <dbReference type="ARBA" id="ARBA00022643"/>
    </source>
</evidence>
<dbReference type="InterPro" id="IPR013107">
    <property type="entry name" value="Acyl-CoA_DH_C"/>
</dbReference>
<evidence type="ECO:0000259" key="14">
    <source>
        <dbReference type="Pfam" id="PF02770"/>
    </source>
</evidence>
<dbReference type="Gene3D" id="1.20.140.10">
    <property type="entry name" value="Butyryl-CoA Dehydrogenase, subunit A, domain 3"/>
    <property type="match status" value="1"/>
</dbReference>